<accession>A0ABQ9F0M7</accession>
<dbReference type="Proteomes" id="UP001217089">
    <property type="component" value="Unassembled WGS sequence"/>
</dbReference>
<evidence type="ECO:0000313" key="1">
    <source>
        <dbReference type="EMBL" id="KAJ8309088.1"/>
    </source>
</evidence>
<organism evidence="1 2">
    <name type="scientific">Tegillarca granosa</name>
    <name type="common">Malaysian cockle</name>
    <name type="synonym">Anadara granosa</name>
    <dbReference type="NCBI Taxonomy" id="220873"/>
    <lineage>
        <taxon>Eukaryota</taxon>
        <taxon>Metazoa</taxon>
        <taxon>Spiralia</taxon>
        <taxon>Lophotrochozoa</taxon>
        <taxon>Mollusca</taxon>
        <taxon>Bivalvia</taxon>
        <taxon>Autobranchia</taxon>
        <taxon>Pteriomorphia</taxon>
        <taxon>Arcoida</taxon>
        <taxon>Arcoidea</taxon>
        <taxon>Arcidae</taxon>
        <taxon>Tegillarca</taxon>
    </lineage>
</organism>
<dbReference type="EMBL" id="JARBDR010000657">
    <property type="protein sequence ID" value="KAJ8309088.1"/>
    <property type="molecule type" value="Genomic_DNA"/>
</dbReference>
<keyword evidence="2" id="KW-1185">Reference proteome</keyword>
<protein>
    <submittedName>
        <fullName evidence="1">Uncharacterized protein</fullName>
    </submittedName>
</protein>
<evidence type="ECO:0000313" key="2">
    <source>
        <dbReference type="Proteomes" id="UP001217089"/>
    </source>
</evidence>
<comment type="caution">
    <text evidence="1">The sequence shown here is derived from an EMBL/GenBank/DDBJ whole genome shotgun (WGS) entry which is preliminary data.</text>
</comment>
<sequence>MNDWETISHKSTLQTIERLSRMDPYICWTATQRKQHKSFNLRNDKNISINLQTITDNILKTMDNILRNTLRISTNLYIYRL</sequence>
<proteinExistence type="predicted"/>
<reference evidence="1 2" key="1">
    <citation type="submission" date="2022-12" db="EMBL/GenBank/DDBJ databases">
        <title>Chromosome-level genome of Tegillarca granosa.</title>
        <authorList>
            <person name="Kim J."/>
        </authorList>
    </citation>
    <scope>NUCLEOTIDE SEQUENCE [LARGE SCALE GENOMIC DNA]</scope>
    <source>
        <strain evidence="1">Teg-2019</strain>
        <tissue evidence="1">Adductor muscle</tissue>
    </source>
</reference>
<name>A0ABQ9F0M7_TEGGR</name>
<gene>
    <name evidence="1" type="ORF">KUTeg_013962</name>
</gene>